<evidence type="ECO:0000313" key="3">
    <source>
        <dbReference type="Proteomes" id="UP000031668"/>
    </source>
</evidence>
<evidence type="ECO:0000259" key="1">
    <source>
        <dbReference type="Pfam" id="PF03184"/>
    </source>
</evidence>
<dbReference type="GO" id="GO:0003677">
    <property type="term" value="F:DNA binding"/>
    <property type="evidence" value="ECO:0007669"/>
    <property type="project" value="TreeGrafter"/>
</dbReference>
<evidence type="ECO:0000313" key="2">
    <source>
        <dbReference type="EMBL" id="KII60565.1"/>
    </source>
</evidence>
<feature type="domain" description="DDE-1" evidence="1">
    <location>
        <begin position="170"/>
        <end position="218"/>
    </location>
</feature>
<organism evidence="2 3">
    <name type="scientific">Thelohanellus kitauei</name>
    <name type="common">Myxosporean</name>
    <dbReference type="NCBI Taxonomy" id="669202"/>
    <lineage>
        <taxon>Eukaryota</taxon>
        <taxon>Metazoa</taxon>
        <taxon>Cnidaria</taxon>
        <taxon>Myxozoa</taxon>
        <taxon>Myxosporea</taxon>
        <taxon>Bivalvulida</taxon>
        <taxon>Platysporina</taxon>
        <taxon>Myxobolidae</taxon>
        <taxon>Thelohanellus</taxon>
    </lineage>
</organism>
<dbReference type="InterPro" id="IPR050863">
    <property type="entry name" value="CenT-Element_Derived"/>
</dbReference>
<name>A0A0C2M0N3_THEKT</name>
<proteinExistence type="predicted"/>
<dbReference type="GO" id="GO:0005634">
    <property type="term" value="C:nucleus"/>
    <property type="evidence" value="ECO:0007669"/>
    <property type="project" value="TreeGrafter"/>
</dbReference>
<reference evidence="2 3" key="1">
    <citation type="journal article" date="2014" name="Genome Biol. Evol.">
        <title>The genome of the myxosporean Thelohanellus kitauei shows adaptations to nutrient acquisition within its fish host.</title>
        <authorList>
            <person name="Yang Y."/>
            <person name="Xiong J."/>
            <person name="Zhou Z."/>
            <person name="Huo F."/>
            <person name="Miao W."/>
            <person name="Ran C."/>
            <person name="Liu Y."/>
            <person name="Zhang J."/>
            <person name="Feng J."/>
            <person name="Wang M."/>
            <person name="Wang M."/>
            <person name="Wang L."/>
            <person name="Yao B."/>
        </authorList>
    </citation>
    <scope>NUCLEOTIDE SEQUENCE [LARGE SCALE GENOMIC DNA]</scope>
    <source>
        <strain evidence="2">Wuqing</strain>
    </source>
</reference>
<dbReference type="AlphaFoldDB" id="A0A0C2M0N3"/>
<dbReference type="PANTHER" id="PTHR19303:SF73">
    <property type="entry name" value="PROTEIN PDC2"/>
    <property type="match status" value="1"/>
</dbReference>
<dbReference type="OrthoDB" id="6021661at2759"/>
<keyword evidence="3" id="KW-1185">Reference proteome</keyword>
<gene>
    <name evidence="2" type="ORF">RF11_16340</name>
</gene>
<sequence>MISHSSDIALLDKFKCQSLNTSYRRLAEITDEVNCLMNWYGNKGKQEHSKKSRGEGSRCPRSTRSILFYCEWKRLKYQPPNIESRSESLAKKPSRNYFKATDSWLSRWKPRHNITFKKAHHEKGSADNENNFCPDDIYDAHETGLCYRSTPVGFLCYKHIALSVYKKAMDRVTMLCCTNTSGTDKRKLLIIGNSARPRCFKRLRMERLPVEYQANKNA</sequence>
<dbReference type="EMBL" id="JWZT01005572">
    <property type="protein sequence ID" value="KII60565.1"/>
    <property type="molecule type" value="Genomic_DNA"/>
</dbReference>
<accession>A0A0C2M0N3</accession>
<protein>
    <recommendedName>
        <fullName evidence="1">DDE-1 domain-containing protein</fullName>
    </recommendedName>
</protein>
<dbReference type="Proteomes" id="UP000031668">
    <property type="component" value="Unassembled WGS sequence"/>
</dbReference>
<dbReference type="InterPro" id="IPR004875">
    <property type="entry name" value="DDE_SF_endonuclease_dom"/>
</dbReference>
<dbReference type="Pfam" id="PF03184">
    <property type="entry name" value="DDE_1"/>
    <property type="match status" value="1"/>
</dbReference>
<comment type="caution">
    <text evidence="2">The sequence shown here is derived from an EMBL/GenBank/DDBJ whole genome shotgun (WGS) entry which is preliminary data.</text>
</comment>
<dbReference type="PANTHER" id="PTHR19303">
    <property type="entry name" value="TRANSPOSON"/>
    <property type="match status" value="1"/>
</dbReference>